<dbReference type="RefSeq" id="WP_387896631.1">
    <property type="nucleotide sequence ID" value="NZ_JBIAPK010000007.1"/>
</dbReference>
<feature type="signal peptide" evidence="1">
    <location>
        <begin position="1"/>
        <end position="22"/>
    </location>
</feature>
<evidence type="ECO:0000313" key="3">
    <source>
        <dbReference type="Proteomes" id="UP001601976"/>
    </source>
</evidence>
<organism evidence="2 3">
    <name type="scientific">Streptomyces flavidovirens</name>
    <dbReference type="NCBI Taxonomy" id="67298"/>
    <lineage>
        <taxon>Bacteria</taxon>
        <taxon>Bacillati</taxon>
        <taxon>Actinomycetota</taxon>
        <taxon>Actinomycetes</taxon>
        <taxon>Kitasatosporales</taxon>
        <taxon>Streptomycetaceae</taxon>
        <taxon>Streptomyces</taxon>
    </lineage>
</organism>
<gene>
    <name evidence="2" type="ORF">ACFYWW_22845</name>
</gene>
<dbReference type="Proteomes" id="UP001601976">
    <property type="component" value="Unassembled WGS sequence"/>
</dbReference>
<feature type="chain" id="PRO_5046283403" description="Lipoprotein" evidence="1">
    <location>
        <begin position="23"/>
        <end position="164"/>
    </location>
</feature>
<evidence type="ECO:0000256" key="1">
    <source>
        <dbReference type="SAM" id="SignalP"/>
    </source>
</evidence>
<dbReference type="PROSITE" id="PS51257">
    <property type="entry name" value="PROKAR_LIPOPROTEIN"/>
    <property type="match status" value="1"/>
</dbReference>
<accession>A0ABW6RJ37</accession>
<evidence type="ECO:0008006" key="4">
    <source>
        <dbReference type="Google" id="ProtNLM"/>
    </source>
</evidence>
<proteinExistence type="predicted"/>
<protein>
    <recommendedName>
        <fullName evidence="4">Lipoprotein</fullName>
    </recommendedName>
</protein>
<reference evidence="2 3" key="1">
    <citation type="submission" date="2024-10" db="EMBL/GenBank/DDBJ databases">
        <title>The Natural Products Discovery Center: Release of the First 8490 Sequenced Strains for Exploring Actinobacteria Biosynthetic Diversity.</title>
        <authorList>
            <person name="Kalkreuter E."/>
            <person name="Kautsar S.A."/>
            <person name="Yang D."/>
            <person name="Bader C.D."/>
            <person name="Teijaro C.N."/>
            <person name="Fluegel L."/>
            <person name="Davis C.M."/>
            <person name="Simpson J.R."/>
            <person name="Lauterbach L."/>
            <person name="Steele A.D."/>
            <person name="Gui C."/>
            <person name="Meng S."/>
            <person name="Li G."/>
            <person name="Viehrig K."/>
            <person name="Ye F."/>
            <person name="Su P."/>
            <person name="Kiefer A.F."/>
            <person name="Nichols A."/>
            <person name="Cepeda A.J."/>
            <person name="Yan W."/>
            <person name="Fan B."/>
            <person name="Jiang Y."/>
            <person name="Adhikari A."/>
            <person name="Zheng C.-J."/>
            <person name="Schuster L."/>
            <person name="Cowan T.M."/>
            <person name="Smanski M.J."/>
            <person name="Chevrette M.G."/>
            <person name="De Carvalho L.P.S."/>
            <person name="Shen B."/>
        </authorList>
    </citation>
    <scope>NUCLEOTIDE SEQUENCE [LARGE SCALE GENOMIC DNA]</scope>
    <source>
        <strain evidence="2 3">NPDC003029</strain>
    </source>
</reference>
<dbReference type="EMBL" id="JBIAPK010000007">
    <property type="protein sequence ID" value="MFF3341528.1"/>
    <property type="molecule type" value="Genomic_DNA"/>
</dbReference>
<keyword evidence="3" id="KW-1185">Reference proteome</keyword>
<evidence type="ECO:0000313" key="2">
    <source>
        <dbReference type="EMBL" id="MFF3341528.1"/>
    </source>
</evidence>
<keyword evidence="1" id="KW-0732">Signal</keyword>
<name>A0ABW6RJ37_9ACTN</name>
<comment type="caution">
    <text evidence="2">The sequence shown here is derived from an EMBL/GenBank/DDBJ whole genome shotgun (WGS) entry which is preliminary data.</text>
</comment>
<sequence length="164" mass="16596">MKHAIRPAAAALAAFAFLTGSAACVTPSAPEPQQAASKARPRLPSEQQLGDVAAAALTDQDTLDDAGTFVLSTTDGVDGVARSEIAAGTPLLIEAACAGEGSVTLTVTSGRSGTRQQVACADKPRAKTFAFTTRAGSISLDADGGTATRGGLAYLVRRPVSEHR</sequence>